<dbReference type="EMBL" id="FOTS01000088">
    <property type="protein sequence ID" value="SFM36290.1"/>
    <property type="molecule type" value="Genomic_DNA"/>
</dbReference>
<dbReference type="Proteomes" id="UP000199520">
    <property type="component" value="Unassembled WGS sequence"/>
</dbReference>
<evidence type="ECO:0000256" key="4">
    <source>
        <dbReference type="ARBA" id="ARBA00022801"/>
    </source>
</evidence>
<reference evidence="9" key="1">
    <citation type="submission" date="2016-10" db="EMBL/GenBank/DDBJ databases">
        <authorList>
            <person name="Varghese N."/>
            <person name="Submissions S."/>
        </authorList>
    </citation>
    <scope>NUCLEOTIDE SEQUENCE [LARGE SCALE GENOMIC DNA]</scope>
    <source>
        <strain evidence="9">DSM 13327</strain>
    </source>
</reference>
<dbReference type="GO" id="GO:0046872">
    <property type="term" value="F:metal ion binding"/>
    <property type="evidence" value="ECO:0007669"/>
    <property type="project" value="UniProtKB-KW"/>
</dbReference>
<dbReference type="Pfam" id="PF04002">
    <property type="entry name" value="RadC"/>
    <property type="match status" value="1"/>
</dbReference>
<dbReference type="Gene3D" id="1.10.150.20">
    <property type="entry name" value="5' to 3' exonuclease, C-terminal subdomain"/>
    <property type="match status" value="1"/>
</dbReference>
<feature type="domain" description="MPN" evidence="7">
    <location>
        <begin position="82"/>
        <end position="203"/>
    </location>
</feature>
<dbReference type="OrthoDB" id="9804482at2"/>
<keyword evidence="6" id="KW-0482">Metalloprotease</keyword>
<dbReference type="PROSITE" id="PS01302">
    <property type="entry name" value="UPF0758"/>
    <property type="match status" value="1"/>
</dbReference>
<dbReference type="SUPFAM" id="SSF47781">
    <property type="entry name" value="RuvA domain 2-like"/>
    <property type="match status" value="1"/>
</dbReference>
<sequence>MKLNQTNLSGMADEELLAVILEKSVARELMAEYGSVQQMLWQASKQELETIKGIGVAKARKIQCIAEIAKRVYRMNNALPPVIKTPGDAFKRMEDMQFLAVEQFRVIYLNTKNGIIAEEVVAQGTINSTIVGGRELFRRAVRLLAASIILIHNHPSGDAQPSQEDIVITRKLVEAGKLLDIAILDHIIIGRGKFESLKEKGIL</sequence>
<dbReference type="InterPro" id="IPR001405">
    <property type="entry name" value="UPF0758"/>
</dbReference>
<dbReference type="InterPro" id="IPR025657">
    <property type="entry name" value="RadC_JAB"/>
</dbReference>
<evidence type="ECO:0000313" key="9">
    <source>
        <dbReference type="Proteomes" id="UP000199520"/>
    </source>
</evidence>
<dbReference type="NCBIfam" id="TIGR00608">
    <property type="entry name" value="radc"/>
    <property type="match status" value="1"/>
</dbReference>
<evidence type="ECO:0000256" key="6">
    <source>
        <dbReference type="ARBA" id="ARBA00023049"/>
    </source>
</evidence>
<comment type="similarity">
    <text evidence="1">Belongs to the UPF0758 family.</text>
</comment>
<evidence type="ECO:0000256" key="2">
    <source>
        <dbReference type="ARBA" id="ARBA00022670"/>
    </source>
</evidence>
<evidence type="ECO:0000256" key="1">
    <source>
        <dbReference type="ARBA" id="ARBA00010243"/>
    </source>
</evidence>
<dbReference type="PROSITE" id="PS50249">
    <property type="entry name" value="MPN"/>
    <property type="match status" value="1"/>
</dbReference>
<keyword evidence="2" id="KW-0645">Protease</keyword>
<keyword evidence="4" id="KW-0378">Hydrolase</keyword>
<evidence type="ECO:0000259" key="7">
    <source>
        <dbReference type="PROSITE" id="PS50249"/>
    </source>
</evidence>
<dbReference type="Gene3D" id="3.40.140.10">
    <property type="entry name" value="Cytidine Deaminase, domain 2"/>
    <property type="match status" value="1"/>
</dbReference>
<dbReference type="AlphaFoldDB" id="A0A1I4Q9L4"/>
<evidence type="ECO:0000313" key="8">
    <source>
        <dbReference type="EMBL" id="SFM36290.1"/>
    </source>
</evidence>
<keyword evidence="3" id="KW-0479">Metal-binding</keyword>
<dbReference type="GO" id="GO:0006508">
    <property type="term" value="P:proteolysis"/>
    <property type="evidence" value="ECO:0007669"/>
    <property type="project" value="UniProtKB-KW"/>
</dbReference>
<dbReference type="InterPro" id="IPR037518">
    <property type="entry name" value="MPN"/>
</dbReference>
<dbReference type="CDD" id="cd08071">
    <property type="entry name" value="MPN_DUF2466"/>
    <property type="match status" value="1"/>
</dbReference>
<evidence type="ECO:0000256" key="5">
    <source>
        <dbReference type="ARBA" id="ARBA00022833"/>
    </source>
</evidence>
<dbReference type="PANTHER" id="PTHR30471:SF3">
    <property type="entry name" value="UPF0758 PROTEIN YEES-RELATED"/>
    <property type="match status" value="1"/>
</dbReference>
<organism evidence="8 9">
    <name type="scientific">Pelosinus propionicus DSM 13327</name>
    <dbReference type="NCBI Taxonomy" id="1123291"/>
    <lineage>
        <taxon>Bacteria</taxon>
        <taxon>Bacillati</taxon>
        <taxon>Bacillota</taxon>
        <taxon>Negativicutes</taxon>
        <taxon>Selenomonadales</taxon>
        <taxon>Sporomusaceae</taxon>
        <taxon>Pelosinus</taxon>
    </lineage>
</organism>
<dbReference type="PANTHER" id="PTHR30471">
    <property type="entry name" value="DNA REPAIR PROTEIN RADC"/>
    <property type="match status" value="1"/>
</dbReference>
<protein>
    <submittedName>
        <fullName evidence="8">DNA repair protein RadC</fullName>
    </submittedName>
</protein>
<accession>A0A1I4Q9L4</accession>
<keyword evidence="5" id="KW-0862">Zinc</keyword>
<dbReference type="InterPro" id="IPR020891">
    <property type="entry name" value="UPF0758_CS"/>
</dbReference>
<dbReference type="InterPro" id="IPR010994">
    <property type="entry name" value="RuvA_2-like"/>
</dbReference>
<dbReference type="NCBIfam" id="NF000642">
    <property type="entry name" value="PRK00024.1"/>
    <property type="match status" value="1"/>
</dbReference>
<proteinExistence type="inferred from homology"/>
<dbReference type="GO" id="GO:0008237">
    <property type="term" value="F:metallopeptidase activity"/>
    <property type="evidence" value="ECO:0007669"/>
    <property type="project" value="UniProtKB-KW"/>
</dbReference>
<name>A0A1I4Q9L4_9FIRM</name>
<gene>
    <name evidence="8" type="ORF">SAMN04490355_10888</name>
</gene>
<dbReference type="STRING" id="1123291.SAMN04490355_10888"/>
<keyword evidence="9" id="KW-1185">Reference proteome</keyword>
<evidence type="ECO:0000256" key="3">
    <source>
        <dbReference type="ARBA" id="ARBA00022723"/>
    </source>
</evidence>